<dbReference type="InterPro" id="IPR056884">
    <property type="entry name" value="NPHP3-like_N"/>
</dbReference>
<keyword evidence="5" id="KW-1185">Reference proteome</keyword>
<dbReference type="PANTHER" id="PTHR10039:SF5">
    <property type="entry name" value="NACHT DOMAIN-CONTAINING PROTEIN"/>
    <property type="match status" value="1"/>
</dbReference>
<accession>A0A1V6SNM4</accession>
<feature type="compositionally biased region" description="Polar residues" evidence="2">
    <location>
        <begin position="1"/>
        <end position="28"/>
    </location>
</feature>
<dbReference type="AlphaFoldDB" id="A0A1V6SNM4"/>
<comment type="caution">
    <text evidence="4">The sequence shown here is derived from an EMBL/GenBank/DDBJ whole genome shotgun (WGS) entry which is preliminary data.</text>
</comment>
<gene>
    <name evidence="4" type="ORF">PENSTE_c027G06911</name>
</gene>
<dbReference type="STRING" id="303698.A0A1V6SNM4"/>
<feature type="region of interest" description="Disordered" evidence="2">
    <location>
        <begin position="1"/>
        <end position="41"/>
    </location>
</feature>
<organism evidence="4 5">
    <name type="scientific">Penicillium steckii</name>
    <dbReference type="NCBI Taxonomy" id="303698"/>
    <lineage>
        <taxon>Eukaryota</taxon>
        <taxon>Fungi</taxon>
        <taxon>Dikarya</taxon>
        <taxon>Ascomycota</taxon>
        <taxon>Pezizomycotina</taxon>
        <taxon>Eurotiomycetes</taxon>
        <taxon>Eurotiomycetidae</taxon>
        <taxon>Eurotiales</taxon>
        <taxon>Aspergillaceae</taxon>
        <taxon>Penicillium</taxon>
    </lineage>
</organism>
<evidence type="ECO:0000256" key="1">
    <source>
        <dbReference type="ARBA" id="ARBA00022737"/>
    </source>
</evidence>
<protein>
    <recommendedName>
        <fullName evidence="3">Nephrocystin 3-like N-terminal domain-containing protein</fullName>
    </recommendedName>
</protein>
<reference evidence="5" key="1">
    <citation type="journal article" date="2017" name="Nat. Microbiol.">
        <title>Global analysis of biosynthetic gene clusters reveals vast potential of secondary metabolite production in Penicillium species.</title>
        <authorList>
            <person name="Nielsen J.C."/>
            <person name="Grijseels S."/>
            <person name="Prigent S."/>
            <person name="Ji B."/>
            <person name="Dainat J."/>
            <person name="Nielsen K.F."/>
            <person name="Frisvad J.C."/>
            <person name="Workman M."/>
            <person name="Nielsen J."/>
        </authorList>
    </citation>
    <scope>NUCLEOTIDE SEQUENCE [LARGE SCALE GENOMIC DNA]</scope>
    <source>
        <strain evidence="5">IBT 24891</strain>
    </source>
</reference>
<evidence type="ECO:0000256" key="2">
    <source>
        <dbReference type="SAM" id="MobiDB-lite"/>
    </source>
</evidence>
<sequence length="313" mass="36120">MNSTSFGSDNSGTQVGINHGPITQNYFSSDRKGTPEQNTDNEILESLAFPQMLDRRDNIEPCHTNTCKWILDLEEYQSWRSQAHGLLWIKGKPGAGKSTLMVFLHDKLQISQDDRLGIRLNFFFTARGTEIQRTPLGMLRSLLNQIFNRDPTIRSQIRETYDRRCKQFGYGKRQWEWPQVMLEELLTSAILESANRQHVVVFVDALDEAGATSAQQLAGYFHRLVDRAEKKKLCIQVCISCRHYPIIENGQAIEIKVEDHNQEDIATYIQDKLTKTEAKDSTRQKMREMLVHQLTQQANGVFQWVHIIIPLIE</sequence>
<evidence type="ECO:0000313" key="5">
    <source>
        <dbReference type="Proteomes" id="UP000191285"/>
    </source>
</evidence>
<keyword evidence="1" id="KW-0677">Repeat</keyword>
<dbReference type="SUPFAM" id="SSF52540">
    <property type="entry name" value="P-loop containing nucleoside triphosphate hydrolases"/>
    <property type="match status" value="1"/>
</dbReference>
<dbReference type="Proteomes" id="UP000191285">
    <property type="component" value="Unassembled WGS sequence"/>
</dbReference>
<dbReference type="PANTHER" id="PTHR10039">
    <property type="entry name" value="AMELOGENIN"/>
    <property type="match status" value="1"/>
</dbReference>
<dbReference type="InterPro" id="IPR027417">
    <property type="entry name" value="P-loop_NTPase"/>
</dbReference>
<evidence type="ECO:0000259" key="3">
    <source>
        <dbReference type="Pfam" id="PF24883"/>
    </source>
</evidence>
<dbReference type="Pfam" id="PF24883">
    <property type="entry name" value="NPHP3_N"/>
    <property type="match status" value="1"/>
</dbReference>
<evidence type="ECO:0000313" key="4">
    <source>
        <dbReference type="EMBL" id="OQE15662.1"/>
    </source>
</evidence>
<proteinExistence type="predicted"/>
<dbReference type="OrthoDB" id="194358at2759"/>
<feature type="domain" description="Nephrocystin 3-like N-terminal" evidence="3">
    <location>
        <begin position="65"/>
        <end position="242"/>
    </location>
</feature>
<dbReference type="EMBL" id="MLKD01000027">
    <property type="protein sequence ID" value="OQE15662.1"/>
    <property type="molecule type" value="Genomic_DNA"/>
</dbReference>
<dbReference type="Gene3D" id="3.40.50.300">
    <property type="entry name" value="P-loop containing nucleotide triphosphate hydrolases"/>
    <property type="match status" value="1"/>
</dbReference>
<name>A0A1V6SNM4_9EURO</name>